<feature type="region of interest" description="Disordered" evidence="6">
    <location>
        <begin position="419"/>
        <end position="454"/>
    </location>
</feature>
<comment type="similarity">
    <text evidence="2">Belongs to the RmuC family.</text>
</comment>
<evidence type="ECO:0000313" key="7">
    <source>
        <dbReference type="EMBL" id="QHI98005.1"/>
    </source>
</evidence>
<keyword evidence="3 5" id="KW-0175">Coiled coil</keyword>
<keyword evidence="4" id="KW-0233">DNA recombination</keyword>
<evidence type="ECO:0000256" key="3">
    <source>
        <dbReference type="ARBA" id="ARBA00023054"/>
    </source>
</evidence>
<dbReference type="Pfam" id="PF02646">
    <property type="entry name" value="RmuC"/>
    <property type="match status" value="1"/>
</dbReference>
<feature type="coiled-coil region" evidence="5">
    <location>
        <begin position="65"/>
        <end position="117"/>
    </location>
</feature>
<evidence type="ECO:0000313" key="8">
    <source>
        <dbReference type="Proteomes" id="UP000464787"/>
    </source>
</evidence>
<evidence type="ECO:0000256" key="1">
    <source>
        <dbReference type="ARBA" id="ARBA00003416"/>
    </source>
</evidence>
<organism evidence="7 8">
    <name type="scientific">Xylophilus rhododendri</name>
    <dbReference type="NCBI Taxonomy" id="2697032"/>
    <lineage>
        <taxon>Bacteria</taxon>
        <taxon>Pseudomonadati</taxon>
        <taxon>Pseudomonadota</taxon>
        <taxon>Betaproteobacteria</taxon>
        <taxon>Burkholderiales</taxon>
        <taxon>Xylophilus</taxon>
    </lineage>
</organism>
<proteinExistence type="inferred from homology"/>
<dbReference type="GO" id="GO:0006310">
    <property type="term" value="P:DNA recombination"/>
    <property type="evidence" value="ECO:0007669"/>
    <property type="project" value="UniProtKB-KW"/>
</dbReference>
<keyword evidence="8" id="KW-1185">Reference proteome</keyword>
<accession>A0A857J592</accession>
<dbReference type="RefSeq" id="WP_160551522.1">
    <property type="nucleotide sequence ID" value="NZ_CP047650.1"/>
</dbReference>
<comment type="function">
    <text evidence="1">Involved in DNA recombination.</text>
</comment>
<dbReference type="InterPro" id="IPR003798">
    <property type="entry name" value="DNA_recombination_RmuC"/>
</dbReference>
<evidence type="ECO:0000256" key="2">
    <source>
        <dbReference type="ARBA" id="ARBA00009840"/>
    </source>
</evidence>
<dbReference type="Proteomes" id="UP000464787">
    <property type="component" value="Chromosome"/>
</dbReference>
<dbReference type="KEGG" id="xyk:GT347_08350"/>
<evidence type="ECO:0000256" key="6">
    <source>
        <dbReference type="SAM" id="MobiDB-lite"/>
    </source>
</evidence>
<name>A0A857J592_9BURK</name>
<evidence type="ECO:0000256" key="4">
    <source>
        <dbReference type="ARBA" id="ARBA00023172"/>
    </source>
</evidence>
<dbReference type="PANTHER" id="PTHR30563">
    <property type="entry name" value="DNA RECOMBINATION PROTEIN RMUC"/>
    <property type="match status" value="1"/>
</dbReference>
<reference evidence="7 8" key="1">
    <citation type="submission" date="2020-01" db="EMBL/GenBank/DDBJ databases">
        <title>Genome sequencing of strain KACC 21265.</title>
        <authorList>
            <person name="Heo J."/>
            <person name="Kim S.-J."/>
            <person name="Kim J.-S."/>
            <person name="Hong S.-B."/>
            <person name="Kwon S.-W."/>
        </authorList>
    </citation>
    <scope>NUCLEOTIDE SEQUENCE [LARGE SCALE GENOMIC DNA]</scope>
    <source>
        <strain evidence="7 8">KACC 21265</strain>
    </source>
</reference>
<dbReference type="EMBL" id="CP047650">
    <property type="protein sequence ID" value="QHI98005.1"/>
    <property type="molecule type" value="Genomic_DNA"/>
</dbReference>
<dbReference type="AlphaFoldDB" id="A0A857J592"/>
<gene>
    <name evidence="7" type="primary">rmuC</name>
    <name evidence="7" type="ORF">GT347_08350</name>
</gene>
<evidence type="ECO:0000256" key="5">
    <source>
        <dbReference type="SAM" id="Coils"/>
    </source>
</evidence>
<protein>
    <submittedName>
        <fullName evidence="7">DNA recombination protein RmuC</fullName>
    </submittedName>
</protein>
<dbReference type="PANTHER" id="PTHR30563:SF0">
    <property type="entry name" value="DNA RECOMBINATION PROTEIN RMUC"/>
    <property type="match status" value="1"/>
</dbReference>
<sequence length="454" mass="50200">MSAALTALIACLALLLGLGAGWWLARRQVLAEARAESRAELATLTERARGLAEAQVRADGLGAELSMAKARLAAVQTQLSAERQQSAEKIELLQQTREELSNQFKTLANDILEEKSKRFAEQNQASLGHLLDPLRLRLADFQGKVEQFYDAEGKQRSALSQQVGQLMDLNKLLGEEARSLTNALKGSNKAQGNWGELILERVLEASGLRRGIEYHVQQNHTREDGSRAQPDVIIHLPEERKLVVDAKVSLLAYEECVAAETDEARAIAQRRHLASVRAHIEGLAARNYQQLYSLKTLDFVLMFVPIEPAFMLAVGADEQLFMDAWKRNVLLVSPSTLLFVVRTVAHLWRQEQQNRNAQEIARRGADLYDKLSAFVGDLEEIGKSLDRAQKSYGEAFKRLKAGRGNAIAQAERLRELGVKPTKSFSQNALEGALPDPDLLPTGPPEHSGLPPLSG</sequence>